<dbReference type="Gene3D" id="3.20.20.80">
    <property type="entry name" value="Glycosidases"/>
    <property type="match status" value="1"/>
</dbReference>
<reference evidence="5 6" key="1">
    <citation type="journal article" date="2014" name="Appl. Environ. Microbiol.">
        <title>Genomic encyclopedia of type strains of the genus Bifidobacterium.</title>
        <authorList>
            <person name="Milani C."/>
            <person name="Lugli G.A."/>
            <person name="Duranti S."/>
            <person name="Turroni F."/>
            <person name="Bottacini F."/>
            <person name="Mangifesta M."/>
            <person name="Sanchez B."/>
            <person name="Viappiani A."/>
            <person name="Mancabelli L."/>
            <person name="Taminiau B."/>
            <person name="Delcenserie V."/>
            <person name="Barrangou R."/>
            <person name="Margolles A."/>
            <person name="van Sinderen D."/>
            <person name="Ventura M."/>
        </authorList>
    </citation>
    <scope>NUCLEOTIDE SEQUENCE [LARGE SCALE GENOMIC DNA]</scope>
    <source>
        <strain evidence="5 6">DSM 19703</strain>
    </source>
</reference>
<feature type="domain" description="Ricin B lectin" evidence="4">
    <location>
        <begin position="425"/>
        <end position="565"/>
    </location>
</feature>
<dbReference type="PROSITE" id="PS51904">
    <property type="entry name" value="GLYCOSYL_HYDROL_F25_2"/>
    <property type="match status" value="1"/>
</dbReference>
<dbReference type="InterPro" id="IPR002053">
    <property type="entry name" value="Glyco_hydro_25"/>
</dbReference>
<evidence type="ECO:0000256" key="2">
    <source>
        <dbReference type="SAM" id="MobiDB-lite"/>
    </source>
</evidence>
<dbReference type="CDD" id="cd00161">
    <property type="entry name" value="beta-trefoil_Ricin-like"/>
    <property type="match status" value="4"/>
</dbReference>
<name>A0A086BPI4_9BIFI</name>
<feature type="domain" description="Ricin B lectin" evidence="4">
    <location>
        <begin position="572"/>
        <end position="710"/>
    </location>
</feature>
<dbReference type="eggNOG" id="COG3533">
    <property type="taxonomic scope" value="Bacteria"/>
</dbReference>
<gene>
    <name evidence="5" type="ORF">BBOMB_1255</name>
</gene>
<dbReference type="InterPro" id="IPR017853">
    <property type="entry name" value="GH"/>
</dbReference>
<keyword evidence="6" id="KW-1185">Reference proteome</keyword>
<feature type="domain" description="Ricin B lectin" evidence="4">
    <location>
        <begin position="733"/>
        <end position="870"/>
    </location>
</feature>
<dbReference type="Pfam" id="PF01183">
    <property type="entry name" value="Glyco_hydro_25"/>
    <property type="match status" value="1"/>
</dbReference>
<dbReference type="Gene3D" id="2.80.10.50">
    <property type="match status" value="10"/>
</dbReference>
<sequence>MSKFDVRRVLVIMMTASLVGALGVSPVTANADTGGTLSDQTNVKTIGDQRMSRNGLGSMPDNPTQPLPDKVSAVTPDDAAVVAPTLATKKDGTTVNLSTGATVTDSKIVGTSTQPPDPLGKTDGKRFIPVQAGEVKKAVRANGGEVDVATGGKDAGSQSVPRVRNIALQNNGYGAYWGSYNGTPAFFEAGGNLFAQQAKGVIDVSQWQGDIDWQAVKNSGVEGAIIRISYGWGNDYDPKAIRNINECKRLGIPFGVYIYSYAYDSAGAAAEGQDVVAKLRGAGVSPSDLSYPVFYDLEHWSWTGHAPPSSPWVYDGIVNSWYSQLQAGGYNNLSIYSYTGYLNGPLNSGNIHSKTRWVASYGPRTGFGYSTNERGWQYADNGSIPGIGGSVDLNAFGNLSYSASWPWGHNTFTDISQHPQVSLSNGKYYISSAQRDTAGIDVPGASTADGTLLQLFGANHSDAQRYLFTAQNDGSYEIKNVASNKVLDVPGGQARAGKAIQQYAANGTAAQHWFLRESGQRGGLVIQSALGNFVLDLALGNTTDFTQLQLNDPTLSGSQQYFLSSVTQISTSRAQRISSVANSSQVLDIPSASDDDNVGVEVYSWNDTDAQKFNFHEIGNAIYEITNAGSGKAVEAAGAGYLNSTPIQQYAPNHTSAQRWMPRLNGNGSYSFFPECANKALDLPGGSTQNGTYLQLYNSNGSSAQQWRLEDATTNRDKINKLAAQHKTDLADGTYTFISSTAQNKVMEVAGGSHEDGGKVQLYDLNNTYAQAWQVSHDADGYITLTNQASGKVLDVNGGVARLSAGVQQYTSNGSWAQKWIALKSGDHYTLMSGINRSYVLDVAGGSTMNGAVVQLYSNNGTSAQQWRPVAAKTPRTALNALAAAHKTDLADGKYVFATKNAYKQVLDVVSGSHSDGAVVQLYEENNSGAQIWQVSHDSMGYVTLTNSGSGKVLDVSGGVATLNARVQQFSSNGSWAQKWVAVKNGDHCTLISAIDSDYVLDVAGGSSKNGATVQLYYSNGSNAQHWQGKALSR</sequence>
<evidence type="ECO:0000256" key="3">
    <source>
        <dbReference type="SAM" id="SignalP"/>
    </source>
</evidence>
<keyword evidence="3" id="KW-0732">Signal</keyword>
<feature type="region of interest" description="Disordered" evidence="2">
    <location>
        <begin position="28"/>
        <end position="69"/>
    </location>
</feature>
<protein>
    <submittedName>
        <fullName evidence="5">Glycosyl hydrolase, family 25</fullName>
    </submittedName>
</protein>
<evidence type="ECO:0000313" key="6">
    <source>
        <dbReference type="Proteomes" id="UP000028730"/>
    </source>
</evidence>
<dbReference type="PROSITE" id="PS50231">
    <property type="entry name" value="RICIN_B_LECTIN"/>
    <property type="match status" value="4"/>
</dbReference>
<dbReference type="STRING" id="1341695.BBOMB_1255"/>
<dbReference type="EMBL" id="ATLK01000001">
    <property type="protein sequence ID" value="KFF31848.1"/>
    <property type="molecule type" value="Genomic_DNA"/>
</dbReference>
<dbReference type="GO" id="GO:0003796">
    <property type="term" value="F:lysozyme activity"/>
    <property type="evidence" value="ECO:0007669"/>
    <property type="project" value="InterPro"/>
</dbReference>
<accession>A0A086BPI4</accession>
<organism evidence="5 6">
    <name type="scientific">Bifidobacterium bombi DSM 19703</name>
    <dbReference type="NCBI Taxonomy" id="1341695"/>
    <lineage>
        <taxon>Bacteria</taxon>
        <taxon>Bacillati</taxon>
        <taxon>Actinomycetota</taxon>
        <taxon>Actinomycetes</taxon>
        <taxon>Bifidobacteriales</taxon>
        <taxon>Bifidobacteriaceae</taxon>
        <taxon>Bifidobacterium</taxon>
    </lineage>
</organism>
<dbReference type="SMART" id="SM00458">
    <property type="entry name" value="RICIN"/>
    <property type="match status" value="4"/>
</dbReference>
<dbReference type="OrthoDB" id="287365at2"/>
<dbReference type="InterPro" id="IPR035992">
    <property type="entry name" value="Ricin_B-like_lectins"/>
</dbReference>
<feature type="signal peptide" evidence="3">
    <location>
        <begin position="1"/>
        <end position="31"/>
    </location>
</feature>
<dbReference type="RefSeq" id="WP_052377519.1">
    <property type="nucleotide sequence ID" value="NZ_ATLK01000001.1"/>
</dbReference>
<dbReference type="Pfam" id="PF14200">
    <property type="entry name" value="RicinB_lectin_2"/>
    <property type="match status" value="4"/>
</dbReference>
<dbReference type="GO" id="GO:0016998">
    <property type="term" value="P:cell wall macromolecule catabolic process"/>
    <property type="evidence" value="ECO:0007669"/>
    <property type="project" value="InterPro"/>
</dbReference>
<evidence type="ECO:0000259" key="4">
    <source>
        <dbReference type="SMART" id="SM00458"/>
    </source>
</evidence>
<dbReference type="PANTHER" id="PTHR34135">
    <property type="entry name" value="LYSOZYME"/>
    <property type="match status" value="1"/>
</dbReference>
<dbReference type="SUPFAM" id="SSF50370">
    <property type="entry name" value="Ricin B-like lectins"/>
    <property type="match status" value="4"/>
</dbReference>
<dbReference type="eggNOG" id="COG2273">
    <property type="taxonomic scope" value="Bacteria"/>
</dbReference>
<dbReference type="eggNOG" id="COG3940">
    <property type="taxonomic scope" value="Bacteria"/>
</dbReference>
<evidence type="ECO:0000256" key="1">
    <source>
        <dbReference type="ARBA" id="ARBA00010646"/>
    </source>
</evidence>
<dbReference type="GO" id="GO:0016052">
    <property type="term" value="P:carbohydrate catabolic process"/>
    <property type="evidence" value="ECO:0007669"/>
    <property type="project" value="TreeGrafter"/>
</dbReference>
<feature type="domain" description="Ricin B lectin" evidence="4">
    <location>
        <begin position="894"/>
        <end position="1030"/>
    </location>
</feature>
<dbReference type="SUPFAM" id="SSF51445">
    <property type="entry name" value="(Trans)glycosidases"/>
    <property type="match status" value="1"/>
</dbReference>
<keyword evidence="5" id="KW-0378">Hydrolase</keyword>
<feature type="chain" id="PRO_5001804562" evidence="3">
    <location>
        <begin position="32"/>
        <end position="1034"/>
    </location>
</feature>
<dbReference type="InterPro" id="IPR000772">
    <property type="entry name" value="Ricin_B_lectin"/>
</dbReference>
<dbReference type="AlphaFoldDB" id="A0A086BPI4"/>
<dbReference type="PANTHER" id="PTHR34135:SF2">
    <property type="entry name" value="LYSOZYME"/>
    <property type="match status" value="1"/>
</dbReference>
<evidence type="ECO:0000313" key="5">
    <source>
        <dbReference type="EMBL" id="KFF31848.1"/>
    </source>
</evidence>
<proteinExistence type="inferred from homology"/>
<dbReference type="CDD" id="cd06414">
    <property type="entry name" value="GH25_LytC-like"/>
    <property type="match status" value="1"/>
</dbReference>
<comment type="caution">
    <text evidence="5">The sequence shown here is derived from an EMBL/GenBank/DDBJ whole genome shotgun (WGS) entry which is preliminary data.</text>
</comment>
<dbReference type="eggNOG" id="COG3757">
    <property type="taxonomic scope" value="Bacteria"/>
</dbReference>
<comment type="similarity">
    <text evidence="1">Belongs to the glycosyl hydrolase 25 family.</text>
</comment>
<dbReference type="Proteomes" id="UP000028730">
    <property type="component" value="Unassembled WGS sequence"/>
</dbReference>
<dbReference type="GO" id="GO:0009253">
    <property type="term" value="P:peptidoglycan catabolic process"/>
    <property type="evidence" value="ECO:0007669"/>
    <property type="project" value="InterPro"/>
</dbReference>
<feature type="compositionally biased region" description="Polar residues" evidence="2">
    <location>
        <begin position="28"/>
        <end position="44"/>
    </location>
</feature>